<sequence length="148" mass="16152">MLFVLHRKGKTIANQLLPRDAAGSDQARTGCLASAELTRQLCETWDGSPSSVLSCRTGVASVDTLALVVFIVLSWRPLTHQLTTTPCLVEAREAARGERQQAGGNYSGSRGALKRVESASLRERSLKWRSVPFLLTGRGMWRLLAGKD</sequence>
<accession>A0A5B7HBQ8</accession>
<dbReference type="EMBL" id="VSRR010027880">
    <property type="protein sequence ID" value="MPC68462.1"/>
    <property type="molecule type" value="Genomic_DNA"/>
</dbReference>
<dbReference type="Proteomes" id="UP000324222">
    <property type="component" value="Unassembled WGS sequence"/>
</dbReference>
<keyword evidence="2" id="KW-1185">Reference proteome</keyword>
<comment type="caution">
    <text evidence="1">The sequence shown here is derived from an EMBL/GenBank/DDBJ whole genome shotgun (WGS) entry which is preliminary data.</text>
</comment>
<evidence type="ECO:0000313" key="1">
    <source>
        <dbReference type="EMBL" id="MPC68462.1"/>
    </source>
</evidence>
<protein>
    <submittedName>
        <fullName evidence="1">Uncharacterized protein</fullName>
    </submittedName>
</protein>
<reference evidence="1 2" key="1">
    <citation type="submission" date="2019-05" db="EMBL/GenBank/DDBJ databases">
        <title>Another draft genome of Portunus trituberculatus and its Hox gene families provides insights of decapod evolution.</title>
        <authorList>
            <person name="Jeong J.-H."/>
            <person name="Song I."/>
            <person name="Kim S."/>
            <person name="Choi T."/>
            <person name="Kim D."/>
            <person name="Ryu S."/>
            <person name="Kim W."/>
        </authorList>
    </citation>
    <scope>NUCLEOTIDE SEQUENCE [LARGE SCALE GENOMIC DNA]</scope>
    <source>
        <tissue evidence="1">Muscle</tissue>
    </source>
</reference>
<name>A0A5B7HBQ8_PORTR</name>
<proteinExistence type="predicted"/>
<evidence type="ECO:0000313" key="2">
    <source>
        <dbReference type="Proteomes" id="UP000324222"/>
    </source>
</evidence>
<dbReference type="AlphaFoldDB" id="A0A5B7HBQ8"/>
<gene>
    <name evidence="1" type="ORF">E2C01_062664</name>
</gene>
<organism evidence="1 2">
    <name type="scientific">Portunus trituberculatus</name>
    <name type="common">Swimming crab</name>
    <name type="synonym">Neptunus trituberculatus</name>
    <dbReference type="NCBI Taxonomy" id="210409"/>
    <lineage>
        <taxon>Eukaryota</taxon>
        <taxon>Metazoa</taxon>
        <taxon>Ecdysozoa</taxon>
        <taxon>Arthropoda</taxon>
        <taxon>Crustacea</taxon>
        <taxon>Multicrustacea</taxon>
        <taxon>Malacostraca</taxon>
        <taxon>Eumalacostraca</taxon>
        <taxon>Eucarida</taxon>
        <taxon>Decapoda</taxon>
        <taxon>Pleocyemata</taxon>
        <taxon>Brachyura</taxon>
        <taxon>Eubrachyura</taxon>
        <taxon>Portunoidea</taxon>
        <taxon>Portunidae</taxon>
        <taxon>Portuninae</taxon>
        <taxon>Portunus</taxon>
    </lineage>
</organism>